<keyword evidence="2" id="KW-0547">Nucleotide-binding</keyword>
<dbReference type="Gene3D" id="1.10.8.470">
    <property type="match status" value="1"/>
</dbReference>
<evidence type="ECO:0000256" key="1">
    <source>
        <dbReference type="ARBA" id="ARBA00007476"/>
    </source>
</evidence>
<dbReference type="InterPro" id="IPR012676">
    <property type="entry name" value="TGS-like"/>
</dbReference>
<dbReference type="PANTHER" id="PTHR23305:SF1">
    <property type="entry name" value="OBG-TYPE G DOMAIN-CONTAINING PROTEIN"/>
    <property type="match status" value="1"/>
</dbReference>
<dbReference type="InterPro" id="IPR031167">
    <property type="entry name" value="G_OBG"/>
</dbReference>
<dbReference type="FunFam" id="3.10.20.30:FF:000002">
    <property type="entry name" value="GTP pyrophosphokinase (RelA/SpoT)"/>
    <property type="match status" value="1"/>
</dbReference>
<proteinExistence type="inferred from homology"/>
<protein>
    <submittedName>
        <fullName evidence="6">Redox-regulated ATPase YchF</fullName>
    </submittedName>
</protein>
<accession>A0A833DRS8</accession>
<dbReference type="InterPro" id="IPR013646">
    <property type="entry name" value="YGR210-like_G4"/>
</dbReference>
<dbReference type="InterPro" id="IPR006073">
    <property type="entry name" value="GTP-bd"/>
</dbReference>
<dbReference type="EMBL" id="DQSV01000036">
    <property type="protein sequence ID" value="HIP17007.1"/>
    <property type="molecule type" value="Genomic_DNA"/>
</dbReference>
<dbReference type="GO" id="GO:0005525">
    <property type="term" value="F:GTP binding"/>
    <property type="evidence" value="ECO:0007669"/>
    <property type="project" value="UniProtKB-KW"/>
</dbReference>
<feature type="domain" description="OBG-type G" evidence="4">
    <location>
        <begin position="2"/>
        <end position="268"/>
    </location>
</feature>
<dbReference type="PRINTS" id="PR00326">
    <property type="entry name" value="GTP1OBG"/>
</dbReference>
<name>A0A833DRS8_9EURY</name>
<feature type="domain" description="TGS" evidence="5">
    <location>
        <begin position="317"/>
        <end position="393"/>
    </location>
</feature>
<dbReference type="Pfam" id="PF02824">
    <property type="entry name" value="TGS"/>
    <property type="match status" value="1"/>
</dbReference>
<dbReference type="SUPFAM" id="SSF81271">
    <property type="entry name" value="TGS-like"/>
    <property type="match status" value="1"/>
</dbReference>
<evidence type="ECO:0000259" key="5">
    <source>
        <dbReference type="PROSITE" id="PS51880"/>
    </source>
</evidence>
<dbReference type="Gene3D" id="3.40.50.300">
    <property type="entry name" value="P-loop containing nucleotide triphosphate hydrolases"/>
    <property type="match status" value="1"/>
</dbReference>
<evidence type="ECO:0000256" key="3">
    <source>
        <dbReference type="ARBA" id="ARBA00023134"/>
    </source>
</evidence>
<dbReference type="InterPro" id="IPR012675">
    <property type="entry name" value="Beta-grasp_dom_sf"/>
</dbReference>
<dbReference type="GO" id="GO:0005737">
    <property type="term" value="C:cytoplasm"/>
    <property type="evidence" value="ECO:0007669"/>
    <property type="project" value="TreeGrafter"/>
</dbReference>
<dbReference type="FunFam" id="1.10.8.470:FF:000001">
    <property type="entry name" value="GTP-binding protein homolog"/>
    <property type="match status" value="1"/>
</dbReference>
<dbReference type="Gene3D" id="3.10.20.30">
    <property type="match status" value="1"/>
</dbReference>
<dbReference type="AlphaFoldDB" id="A0A833DRS8"/>
<evidence type="ECO:0000256" key="2">
    <source>
        <dbReference type="ARBA" id="ARBA00022741"/>
    </source>
</evidence>
<keyword evidence="3" id="KW-0342">GTP-binding</keyword>
<gene>
    <name evidence="6" type="primary">ychF</name>
    <name evidence="6" type="ORF">EYG76_01715</name>
</gene>
<dbReference type="CDD" id="cd01669">
    <property type="entry name" value="TGS_MJ1332_like"/>
    <property type="match status" value="1"/>
</dbReference>
<dbReference type="NCBIfam" id="NF007171">
    <property type="entry name" value="PRK09602.1"/>
    <property type="match status" value="1"/>
</dbReference>
<dbReference type="Pfam" id="PF08438">
    <property type="entry name" value="YGR210-like_G4"/>
    <property type="match status" value="1"/>
</dbReference>
<reference evidence="6" key="1">
    <citation type="journal article" date="2020" name="ISME J.">
        <title>Gammaproteobacteria mediating utilization of methyl-, sulfur- and petroleum organic compounds in deep ocean hydrothermal plumes.</title>
        <authorList>
            <person name="Zhou Z."/>
            <person name="Liu Y."/>
            <person name="Pan J."/>
            <person name="Cron B.R."/>
            <person name="Toner B.M."/>
            <person name="Anantharaman K."/>
            <person name="Breier J.A."/>
            <person name="Dick G.J."/>
            <person name="Li M."/>
        </authorList>
    </citation>
    <scope>NUCLEOTIDE SEQUENCE</scope>
    <source>
        <strain evidence="6">SZUA-1385</strain>
    </source>
</reference>
<evidence type="ECO:0000259" key="4">
    <source>
        <dbReference type="PROSITE" id="PS51710"/>
    </source>
</evidence>
<comment type="similarity">
    <text evidence="1">Belongs to the RelA/SpoT family.</text>
</comment>
<dbReference type="InterPro" id="IPR004095">
    <property type="entry name" value="TGS"/>
</dbReference>
<dbReference type="Pfam" id="PF01926">
    <property type="entry name" value="MMR_HSR1"/>
    <property type="match status" value="1"/>
</dbReference>
<dbReference type="PROSITE" id="PS51880">
    <property type="entry name" value="TGS"/>
    <property type="match status" value="1"/>
</dbReference>
<sequence>MAILGLIGKPNVGKSTLFNAMTEKVADIGNYPFTTINPNIGTSYVTSPCPCRELNVQCTPNNSKCIEGLRYIPVEIIDVAGLVPEAHKGKGMGNKFLDDLRQADAFILVVDASGKTDLEGNPCEDHNPCEDVEFLLNELNMWIYGILSKNWEKLARKGQQQKNIGKIISEQLSGLNISEEQVKEAISINNLEDSPIKWKDEDLINLAKTLRKISKPMIIAANKGDHPDAEKNIEKLRREFKDYIIIPTSAEIELALRRAEKAGIIKYDKIKNDFEIINNSINEAQRNALEYMRNYLKKYGSTGVQDLLNQAYFKLLNMIVVYPVEDENKYSDKKGNILPDAYLIKRGSTAKDLAYKIHTDIGNKFIYAIDARKKIRIGADYELKDRDIIKIVSAV</sequence>
<dbReference type="PANTHER" id="PTHR23305">
    <property type="entry name" value="OBG GTPASE FAMILY"/>
    <property type="match status" value="1"/>
</dbReference>
<organism evidence="6 7">
    <name type="scientific">Methanothermococcus okinawensis</name>
    <dbReference type="NCBI Taxonomy" id="155863"/>
    <lineage>
        <taxon>Archaea</taxon>
        <taxon>Methanobacteriati</taxon>
        <taxon>Methanobacteriota</taxon>
        <taxon>Methanomada group</taxon>
        <taxon>Methanococci</taxon>
        <taxon>Methanococcales</taxon>
        <taxon>Methanococcaceae</taxon>
        <taxon>Methanothermococcus</taxon>
    </lineage>
</organism>
<dbReference type="InterPro" id="IPR027417">
    <property type="entry name" value="P-loop_NTPase"/>
</dbReference>
<evidence type="ECO:0000313" key="7">
    <source>
        <dbReference type="Proteomes" id="UP000605144"/>
    </source>
</evidence>
<dbReference type="Proteomes" id="UP000605144">
    <property type="component" value="Unassembled WGS sequence"/>
</dbReference>
<dbReference type="PROSITE" id="PS51710">
    <property type="entry name" value="G_OBG"/>
    <property type="match status" value="1"/>
</dbReference>
<dbReference type="GO" id="GO:0016887">
    <property type="term" value="F:ATP hydrolysis activity"/>
    <property type="evidence" value="ECO:0007669"/>
    <property type="project" value="TreeGrafter"/>
</dbReference>
<dbReference type="SUPFAM" id="SSF52540">
    <property type="entry name" value="P-loop containing nucleoside triphosphate hydrolases"/>
    <property type="match status" value="1"/>
</dbReference>
<comment type="caution">
    <text evidence="6">The sequence shown here is derived from an EMBL/GenBank/DDBJ whole genome shotgun (WGS) entry which is preliminary data.</text>
</comment>
<evidence type="ECO:0000313" key="6">
    <source>
        <dbReference type="EMBL" id="HIP17007.1"/>
    </source>
</evidence>
<dbReference type="CDD" id="cd01899">
    <property type="entry name" value="Ygr210"/>
    <property type="match status" value="1"/>
</dbReference>